<reference evidence="5 6" key="1">
    <citation type="journal article" date="2017" name="Nature">
        <title>The Apostasia genome and the evolution of orchids.</title>
        <authorList>
            <person name="Zhang G.Q."/>
            <person name="Liu K.W."/>
            <person name="Li Z."/>
            <person name="Lohaus R."/>
            <person name="Hsiao Y.Y."/>
            <person name="Niu S.C."/>
            <person name="Wang J.Y."/>
            <person name="Lin Y.C."/>
            <person name="Xu Q."/>
            <person name="Chen L.J."/>
            <person name="Yoshida K."/>
            <person name="Fujiwara S."/>
            <person name="Wang Z.W."/>
            <person name="Zhang Y.Q."/>
            <person name="Mitsuda N."/>
            <person name="Wang M."/>
            <person name="Liu G.H."/>
            <person name="Pecoraro L."/>
            <person name="Huang H.X."/>
            <person name="Xiao X.J."/>
            <person name="Lin M."/>
            <person name="Wu X.Y."/>
            <person name="Wu W.L."/>
            <person name="Chen Y.Y."/>
            <person name="Chang S.B."/>
            <person name="Sakamoto S."/>
            <person name="Ohme-Takagi M."/>
            <person name="Yagi M."/>
            <person name="Zeng S.J."/>
            <person name="Shen C.Y."/>
            <person name="Yeh C.M."/>
            <person name="Luo Y.B."/>
            <person name="Tsai W.C."/>
            <person name="Van de Peer Y."/>
            <person name="Liu Z.J."/>
        </authorList>
    </citation>
    <scope>NUCLEOTIDE SEQUENCE [LARGE SCALE GENOMIC DNA]</scope>
    <source>
        <strain evidence="6">cv. Shenzhen</strain>
        <tissue evidence="5">Stem</tissue>
    </source>
</reference>
<dbReference type="GO" id="GO:0008234">
    <property type="term" value="F:cysteine-type peptidase activity"/>
    <property type="evidence" value="ECO:0007669"/>
    <property type="project" value="InterPro"/>
</dbReference>
<evidence type="ECO:0000256" key="3">
    <source>
        <dbReference type="ARBA" id="ARBA00022801"/>
    </source>
</evidence>
<keyword evidence="3" id="KW-0378">Hydrolase</keyword>
<evidence type="ECO:0000313" key="5">
    <source>
        <dbReference type="EMBL" id="PKA56533.1"/>
    </source>
</evidence>
<dbReference type="EMBL" id="KZ451971">
    <property type="protein sequence ID" value="PKA56533.1"/>
    <property type="molecule type" value="Genomic_DNA"/>
</dbReference>
<evidence type="ECO:0000256" key="2">
    <source>
        <dbReference type="ARBA" id="ARBA00022670"/>
    </source>
</evidence>
<gene>
    <name evidence="5" type="ORF">AXF42_Ash015306</name>
</gene>
<organism evidence="5 6">
    <name type="scientific">Apostasia shenzhenica</name>
    <dbReference type="NCBI Taxonomy" id="1088818"/>
    <lineage>
        <taxon>Eukaryota</taxon>
        <taxon>Viridiplantae</taxon>
        <taxon>Streptophyta</taxon>
        <taxon>Embryophyta</taxon>
        <taxon>Tracheophyta</taxon>
        <taxon>Spermatophyta</taxon>
        <taxon>Magnoliopsida</taxon>
        <taxon>Liliopsida</taxon>
        <taxon>Asparagales</taxon>
        <taxon>Orchidaceae</taxon>
        <taxon>Apostasioideae</taxon>
        <taxon>Apostasia</taxon>
    </lineage>
</organism>
<dbReference type="InterPro" id="IPR003653">
    <property type="entry name" value="Peptidase_C48_C"/>
</dbReference>
<protein>
    <recommendedName>
        <fullName evidence="4">Ubiquitin-like protease family profile domain-containing protein</fullName>
    </recommendedName>
</protein>
<keyword evidence="2" id="KW-0645">Protease</keyword>
<dbReference type="GO" id="GO:0006508">
    <property type="term" value="P:proteolysis"/>
    <property type="evidence" value="ECO:0007669"/>
    <property type="project" value="UniProtKB-KW"/>
</dbReference>
<evidence type="ECO:0000256" key="1">
    <source>
        <dbReference type="ARBA" id="ARBA00005234"/>
    </source>
</evidence>
<dbReference type="Pfam" id="PF02902">
    <property type="entry name" value="Peptidase_C48"/>
    <property type="match status" value="1"/>
</dbReference>
<dbReference type="OrthoDB" id="689320at2759"/>
<comment type="similarity">
    <text evidence="1">Belongs to the peptidase C48 family.</text>
</comment>
<sequence>MHTESIKENKKSRRGQADLLCIQSRCFLSTVRKIFDEIVSYISEEAKKILDRIGMKYFLKIPPFSQNFPLVSEIIKRWKDESHTFKFHQLEFSFSLEIISQLIGLPNRGIIVTHNLKQSSSILAHEVKDNLKSYAMSDYLKDISEASIAAADFLMAPIHNKSHWTLLVCELKSKNWIIYDSIPGRPHKGIARQLVKINFLAS</sequence>
<evidence type="ECO:0000259" key="4">
    <source>
        <dbReference type="Pfam" id="PF02902"/>
    </source>
</evidence>
<dbReference type="InterPro" id="IPR038765">
    <property type="entry name" value="Papain-like_cys_pep_sf"/>
</dbReference>
<proteinExistence type="inferred from homology"/>
<keyword evidence="6" id="KW-1185">Reference proteome</keyword>
<dbReference type="SUPFAM" id="SSF54001">
    <property type="entry name" value="Cysteine proteinases"/>
    <property type="match status" value="1"/>
</dbReference>
<evidence type="ECO:0000313" key="6">
    <source>
        <dbReference type="Proteomes" id="UP000236161"/>
    </source>
</evidence>
<dbReference type="AlphaFoldDB" id="A0A2I0ALV3"/>
<dbReference type="Proteomes" id="UP000236161">
    <property type="component" value="Unassembled WGS sequence"/>
</dbReference>
<dbReference type="Gene3D" id="3.40.395.10">
    <property type="entry name" value="Adenoviral Proteinase, Chain A"/>
    <property type="match status" value="1"/>
</dbReference>
<feature type="domain" description="Ubiquitin-like protease family profile" evidence="4">
    <location>
        <begin position="144"/>
        <end position="187"/>
    </location>
</feature>
<accession>A0A2I0ALV3</accession>
<name>A0A2I0ALV3_9ASPA</name>